<evidence type="ECO:0000313" key="13">
    <source>
        <dbReference type="Proteomes" id="UP001614264"/>
    </source>
</evidence>
<evidence type="ECO:0000256" key="6">
    <source>
        <dbReference type="ARBA" id="ARBA00022801"/>
    </source>
</evidence>
<keyword evidence="8" id="KW-0411">Iron-sulfur</keyword>
<sequence length="237" mass="25532">MRAQPQTTRTRHRIRTAPGGYPHPMAGTEDAYTAEPFVPRRGGLPALREAAADCRGCPLHRTATQTVFGAGKASARVMLVGEQPGDQEDRQGKPFVGPAGKLLDRALTDAGIDPADAYVTNAVKHFKFTRAEPRKRRIHKAPTLRETTACGPWLAAELDRVAPELIVVLGATAGKALLGSSFRVTQVRGTVLEEEIHGRPERLVPTVHPSAVLRADDREGAYRGLVSDLEIAARALG</sequence>
<evidence type="ECO:0000256" key="3">
    <source>
        <dbReference type="ARBA" id="ARBA00022485"/>
    </source>
</evidence>
<keyword evidence="4" id="KW-0479">Metal-binding</keyword>
<dbReference type="PANTHER" id="PTHR33693">
    <property type="entry name" value="TYPE-5 URACIL-DNA GLYCOSYLASE"/>
    <property type="match status" value="1"/>
</dbReference>
<evidence type="ECO:0000259" key="11">
    <source>
        <dbReference type="SMART" id="SM00986"/>
    </source>
</evidence>
<evidence type="ECO:0000256" key="10">
    <source>
        <dbReference type="SAM" id="MobiDB-lite"/>
    </source>
</evidence>
<dbReference type="EMBL" id="JBITPR010000043">
    <property type="protein sequence ID" value="MFI7872787.1"/>
    <property type="molecule type" value="Genomic_DNA"/>
</dbReference>
<dbReference type="Pfam" id="PF03167">
    <property type="entry name" value="UDG"/>
    <property type="match status" value="1"/>
</dbReference>
<name>A0ABW8BE81_9ACTN</name>
<dbReference type="CDD" id="cd10030">
    <property type="entry name" value="UDG-F4_TTUDGA_SPO1dp_like"/>
    <property type="match status" value="1"/>
</dbReference>
<protein>
    <recommendedName>
        <fullName evidence="2">Type-4 uracil-DNA glycosylase</fullName>
    </recommendedName>
</protein>
<keyword evidence="5" id="KW-0227">DNA damage</keyword>
<keyword evidence="7" id="KW-0408">Iron</keyword>
<evidence type="ECO:0000256" key="1">
    <source>
        <dbReference type="ARBA" id="ARBA00006521"/>
    </source>
</evidence>
<feature type="region of interest" description="Disordered" evidence="10">
    <location>
        <begin position="1"/>
        <end position="25"/>
    </location>
</feature>
<dbReference type="NCBIfam" id="TIGR00758">
    <property type="entry name" value="UDG_fam4"/>
    <property type="match status" value="1"/>
</dbReference>
<dbReference type="InterPro" id="IPR005122">
    <property type="entry name" value="Uracil-DNA_glycosylase-like"/>
</dbReference>
<dbReference type="PANTHER" id="PTHR33693:SF9">
    <property type="entry name" value="TYPE-4 URACIL-DNA GLYCOSYLASE"/>
    <property type="match status" value="1"/>
</dbReference>
<evidence type="ECO:0000256" key="9">
    <source>
        <dbReference type="ARBA" id="ARBA00023204"/>
    </source>
</evidence>
<keyword evidence="13" id="KW-1185">Reference proteome</keyword>
<dbReference type="RefSeq" id="WP_399593430.1">
    <property type="nucleotide sequence ID" value="NZ_JBITPR010000043.1"/>
</dbReference>
<keyword evidence="9" id="KW-0234">DNA repair</keyword>
<dbReference type="NCBIfam" id="TIGR03914">
    <property type="entry name" value="UDG_fam_dom"/>
    <property type="match status" value="1"/>
</dbReference>
<keyword evidence="3" id="KW-0004">4Fe-4S</keyword>
<organism evidence="12 13">
    <name type="scientific">Streptomyces salinarius</name>
    <dbReference type="NCBI Taxonomy" id="2762598"/>
    <lineage>
        <taxon>Bacteria</taxon>
        <taxon>Bacillati</taxon>
        <taxon>Actinomycetota</taxon>
        <taxon>Actinomycetes</taxon>
        <taxon>Kitasatosporales</taxon>
        <taxon>Streptomycetaceae</taxon>
        <taxon>Streptomyces</taxon>
    </lineage>
</organism>
<evidence type="ECO:0000256" key="5">
    <source>
        <dbReference type="ARBA" id="ARBA00022763"/>
    </source>
</evidence>
<dbReference type="SMART" id="SM00987">
    <property type="entry name" value="UreE_C"/>
    <property type="match status" value="1"/>
</dbReference>
<dbReference type="Proteomes" id="UP001614264">
    <property type="component" value="Unassembled WGS sequence"/>
</dbReference>
<dbReference type="Gene3D" id="3.40.470.10">
    <property type="entry name" value="Uracil-DNA glycosylase-like domain"/>
    <property type="match status" value="1"/>
</dbReference>
<proteinExistence type="inferred from homology"/>
<evidence type="ECO:0000256" key="8">
    <source>
        <dbReference type="ARBA" id="ARBA00023014"/>
    </source>
</evidence>
<evidence type="ECO:0000313" key="12">
    <source>
        <dbReference type="EMBL" id="MFI7872787.1"/>
    </source>
</evidence>
<comment type="caution">
    <text evidence="12">The sequence shown here is derived from an EMBL/GenBank/DDBJ whole genome shotgun (WGS) entry which is preliminary data.</text>
</comment>
<dbReference type="InterPro" id="IPR036895">
    <property type="entry name" value="Uracil-DNA_glycosylase-like_sf"/>
</dbReference>
<comment type="similarity">
    <text evidence="1">Belongs to the uracil-DNA glycosylase (UDG) superfamily. Type 4 (UDGa) family.</text>
</comment>
<dbReference type="SUPFAM" id="SSF52141">
    <property type="entry name" value="Uracil-DNA glycosylase-like"/>
    <property type="match status" value="1"/>
</dbReference>
<feature type="domain" description="Uracil-DNA glycosylase-like" evidence="11">
    <location>
        <begin position="68"/>
        <end position="230"/>
    </location>
</feature>
<evidence type="ECO:0000256" key="2">
    <source>
        <dbReference type="ARBA" id="ARBA00019403"/>
    </source>
</evidence>
<dbReference type="InterPro" id="IPR005273">
    <property type="entry name" value="Ura-DNA_glyco_family4"/>
</dbReference>
<evidence type="ECO:0000256" key="4">
    <source>
        <dbReference type="ARBA" id="ARBA00022723"/>
    </source>
</evidence>
<accession>A0ABW8BE81</accession>
<keyword evidence="6" id="KW-0378">Hydrolase</keyword>
<gene>
    <name evidence="12" type="ORF">AB4829_19580</name>
</gene>
<dbReference type="InterPro" id="IPR051536">
    <property type="entry name" value="UDG_Type-4/5"/>
</dbReference>
<reference evidence="12 13" key="1">
    <citation type="submission" date="2024-07" db="EMBL/GenBank/DDBJ databases">
        <title>Whole genome sequencing of Prodigiosin pigment-producing Streptomyces salinarius isolated from rhizosphere soil of Arachis hypogaea.</title>
        <authorList>
            <person name="Vidhya A."/>
            <person name="Ramya S."/>
        </authorList>
    </citation>
    <scope>NUCLEOTIDE SEQUENCE [LARGE SCALE GENOMIC DNA]</scope>
    <source>
        <strain evidence="12 13">VRMG2420</strain>
    </source>
</reference>
<evidence type="ECO:0000256" key="7">
    <source>
        <dbReference type="ARBA" id="ARBA00023004"/>
    </source>
</evidence>
<dbReference type="SMART" id="SM00986">
    <property type="entry name" value="UDG"/>
    <property type="match status" value="1"/>
</dbReference>